<reference evidence="3 4" key="1">
    <citation type="journal article" date="2023" name="Environ Microbiome">
        <title>A coral-associated actinobacterium mitigates coral bleaching under heat stress.</title>
        <authorList>
            <person name="Li J."/>
            <person name="Zou Y."/>
            <person name="Li Q."/>
            <person name="Zhang J."/>
            <person name="Bourne D.G."/>
            <person name="Lyu Y."/>
            <person name="Liu C."/>
            <person name="Zhang S."/>
        </authorList>
    </citation>
    <scope>NUCLEOTIDE SEQUENCE [LARGE SCALE GENOMIC DNA]</scope>
    <source>
        <strain evidence="3 4">SCSIO 13291</strain>
    </source>
</reference>
<dbReference type="PANTHER" id="PTHR46889">
    <property type="entry name" value="TRANSPOSASE INSF FOR INSERTION SEQUENCE IS3B-RELATED"/>
    <property type="match status" value="1"/>
</dbReference>
<dbReference type="SUPFAM" id="SSF53098">
    <property type="entry name" value="Ribonuclease H-like"/>
    <property type="match status" value="1"/>
</dbReference>
<dbReference type="PROSITE" id="PS50994">
    <property type="entry name" value="INTEGRASE"/>
    <property type="match status" value="1"/>
</dbReference>
<keyword evidence="4" id="KW-1185">Reference proteome</keyword>
<dbReference type="PANTHER" id="PTHR46889:SF4">
    <property type="entry name" value="TRANSPOSASE INSO FOR INSERTION SEQUENCE ELEMENT IS911B-RELATED"/>
    <property type="match status" value="1"/>
</dbReference>
<feature type="compositionally biased region" description="Basic residues" evidence="1">
    <location>
        <begin position="98"/>
        <end position="113"/>
    </location>
</feature>
<feature type="domain" description="Integrase catalytic" evidence="2">
    <location>
        <begin position="116"/>
        <end position="278"/>
    </location>
</feature>
<gene>
    <name evidence="3" type="ORF">PCC79_00645</name>
</gene>
<sequence>MSVVQACRWLGVSRSTLYRYRNPNPAGGVVVPHAERNYPQRLAPAETEAVVARLNAEDVADMSIREGFYHLLDRGEYLCSLATMHRIMRRAGQSTDRRRQRTRTGVRGRRHAPRLHATAPRQVWCWDITNVQGPGRIWFKLYVAIDLYSRYVVAHRVEHHERPDLAKDMFQKAFTDQHCVPAVIHADNGSPMRAGTLTDMFRLLHITTSHSRPRVSNDNPFAEAVFKTVKYDLAYPGRFDTIDQAQAWFTAFFDHYNNHHHHAGLAGHTPARVHDGTWPTTHDLWTTTKTAYAAKHPHPPPQTPENPTPPDHVWINQPPTQLSQTA</sequence>
<evidence type="ECO:0000313" key="3">
    <source>
        <dbReference type="EMBL" id="WZW98749.1"/>
    </source>
</evidence>
<dbReference type="RefSeq" id="WP_342372707.1">
    <property type="nucleotide sequence ID" value="NZ_CP115965.1"/>
</dbReference>
<dbReference type="Pfam" id="PF00665">
    <property type="entry name" value="rve"/>
    <property type="match status" value="1"/>
</dbReference>
<evidence type="ECO:0000259" key="2">
    <source>
        <dbReference type="PROSITE" id="PS50994"/>
    </source>
</evidence>
<organism evidence="3 4">
    <name type="scientific">Propioniciclava soli</name>
    <dbReference type="NCBI Taxonomy" id="2775081"/>
    <lineage>
        <taxon>Bacteria</taxon>
        <taxon>Bacillati</taxon>
        <taxon>Actinomycetota</taxon>
        <taxon>Actinomycetes</taxon>
        <taxon>Propionibacteriales</taxon>
        <taxon>Propionibacteriaceae</taxon>
        <taxon>Propioniciclava</taxon>
    </lineage>
</organism>
<dbReference type="NCBIfam" id="NF033516">
    <property type="entry name" value="transpos_IS3"/>
    <property type="match status" value="1"/>
</dbReference>
<feature type="compositionally biased region" description="Pro residues" evidence="1">
    <location>
        <begin position="299"/>
        <end position="310"/>
    </location>
</feature>
<dbReference type="InterPro" id="IPR036397">
    <property type="entry name" value="RNaseH_sf"/>
</dbReference>
<dbReference type="InterPro" id="IPR009057">
    <property type="entry name" value="Homeodomain-like_sf"/>
</dbReference>
<dbReference type="Proteomes" id="UP001434337">
    <property type="component" value="Chromosome"/>
</dbReference>
<proteinExistence type="predicted"/>
<name>A0ABZ3C7N3_9ACTN</name>
<evidence type="ECO:0000313" key="4">
    <source>
        <dbReference type="Proteomes" id="UP001434337"/>
    </source>
</evidence>
<dbReference type="InterPro" id="IPR050900">
    <property type="entry name" value="Transposase_IS3/IS150/IS904"/>
</dbReference>
<feature type="region of interest" description="Disordered" evidence="1">
    <location>
        <begin position="90"/>
        <end position="113"/>
    </location>
</feature>
<dbReference type="EMBL" id="CP115965">
    <property type="protein sequence ID" value="WZW98749.1"/>
    <property type="molecule type" value="Genomic_DNA"/>
</dbReference>
<feature type="compositionally biased region" description="Polar residues" evidence="1">
    <location>
        <begin position="317"/>
        <end position="326"/>
    </location>
</feature>
<dbReference type="InterPro" id="IPR048020">
    <property type="entry name" value="Transpos_IS3"/>
</dbReference>
<dbReference type="InterPro" id="IPR001584">
    <property type="entry name" value="Integrase_cat-core"/>
</dbReference>
<accession>A0ABZ3C7N3</accession>
<evidence type="ECO:0000256" key="1">
    <source>
        <dbReference type="SAM" id="MobiDB-lite"/>
    </source>
</evidence>
<feature type="region of interest" description="Disordered" evidence="1">
    <location>
        <begin position="293"/>
        <end position="326"/>
    </location>
</feature>
<dbReference type="SUPFAM" id="SSF46689">
    <property type="entry name" value="Homeodomain-like"/>
    <property type="match status" value="1"/>
</dbReference>
<dbReference type="InterPro" id="IPR012337">
    <property type="entry name" value="RNaseH-like_sf"/>
</dbReference>
<protein>
    <submittedName>
        <fullName evidence="3">IS3 family transposase</fullName>
    </submittedName>
</protein>
<dbReference type="Gene3D" id="3.30.420.10">
    <property type="entry name" value="Ribonuclease H-like superfamily/Ribonuclease H"/>
    <property type="match status" value="1"/>
</dbReference>